<dbReference type="PANTHER" id="PTHR11562">
    <property type="entry name" value="CATION EFFLUX PROTEIN/ ZINC TRANSPORTER"/>
    <property type="match status" value="1"/>
</dbReference>
<evidence type="ECO:0000256" key="4">
    <source>
        <dbReference type="ARBA" id="ARBA00022692"/>
    </source>
</evidence>
<feature type="transmembrane region" description="Helical" evidence="9">
    <location>
        <begin position="188"/>
        <end position="208"/>
    </location>
</feature>
<organism evidence="12 13">
    <name type="scientific">Corynebacterium argentoratense DSM 44202</name>
    <dbReference type="NCBI Taxonomy" id="1348662"/>
    <lineage>
        <taxon>Bacteria</taxon>
        <taxon>Bacillati</taxon>
        <taxon>Actinomycetota</taxon>
        <taxon>Actinomycetes</taxon>
        <taxon>Mycobacteriales</taxon>
        <taxon>Corynebacteriaceae</taxon>
        <taxon>Corynebacterium</taxon>
    </lineage>
</organism>
<feature type="compositionally biased region" description="Basic and acidic residues" evidence="8">
    <location>
        <begin position="29"/>
        <end position="43"/>
    </location>
</feature>
<dbReference type="EMBL" id="CP006365">
    <property type="protein sequence ID" value="AGU14958.1"/>
    <property type="molecule type" value="Genomic_DNA"/>
</dbReference>
<dbReference type="InterPro" id="IPR058533">
    <property type="entry name" value="Cation_efflux_TM"/>
</dbReference>
<gene>
    <name evidence="12" type="ORF">CARG_04055</name>
</gene>
<keyword evidence="5 9" id="KW-1133">Transmembrane helix</keyword>
<dbReference type="HOGENOM" id="CLU_013430_0_0_11"/>
<feature type="transmembrane region" description="Helical" evidence="9">
    <location>
        <begin position="50"/>
        <end position="75"/>
    </location>
</feature>
<dbReference type="GeneID" id="78249612"/>
<evidence type="ECO:0000256" key="1">
    <source>
        <dbReference type="ARBA" id="ARBA00004141"/>
    </source>
</evidence>
<dbReference type="Gene3D" id="1.20.1510.10">
    <property type="entry name" value="Cation efflux protein transmembrane domain"/>
    <property type="match status" value="1"/>
</dbReference>
<dbReference type="SUPFAM" id="SSF160240">
    <property type="entry name" value="Cation efflux protein cytoplasmic domain-like"/>
    <property type="match status" value="1"/>
</dbReference>
<feature type="compositionally biased region" description="Basic and acidic residues" evidence="8">
    <location>
        <begin position="1"/>
        <end position="19"/>
    </location>
</feature>
<feature type="transmembrane region" description="Helical" evidence="9">
    <location>
        <begin position="156"/>
        <end position="176"/>
    </location>
</feature>
<keyword evidence="6" id="KW-0406">Ion transport</keyword>
<evidence type="ECO:0000259" key="10">
    <source>
        <dbReference type="Pfam" id="PF01545"/>
    </source>
</evidence>
<dbReference type="RefSeq" id="WP_020976111.1">
    <property type="nucleotide sequence ID" value="NC_022198.1"/>
</dbReference>
<reference evidence="12 13" key="1">
    <citation type="journal article" date="2013" name="Genome Announc.">
        <title>Whole-Genome Sequence of the Clinical Strain Corynebacterium argentoratense DSM 44202, Isolated from a Human Throat Specimen.</title>
        <authorList>
            <person name="Bomholt C."/>
            <person name="Glaub A."/>
            <person name="Gravermann K."/>
            <person name="Albersmeier A."/>
            <person name="Brinkrolf K."/>
            <person name="Ruckert C."/>
            <person name="Tauch A."/>
        </authorList>
    </citation>
    <scope>NUCLEOTIDE SEQUENCE [LARGE SCALE GENOMIC DNA]</scope>
    <source>
        <strain evidence="12">DSM 44202</strain>
    </source>
</reference>
<dbReference type="PATRIC" id="fig|1348662.3.peg.799"/>
<feature type="transmembrane region" description="Helical" evidence="9">
    <location>
        <begin position="121"/>
        <end position="144"/>
    </location>
</feature>
<evidence type="ECO:0000256" key="3">
    <source>
        <dbReference type="ARBA" id="ARBA00022448"/>
    </source>
</evidence>
<dbReference type="AlphaFoldDB" id="U3GWW0"/>
<dbReference type="InterPro" id="IPR036837">
    <property type="entry name" value="Cation_efflux_CTD_sf"/>
</dbReference>
<feature type="domain" description="Cation efflux protein cytoplasmic" evidence="11">
    <location>
        <begin position="250"/>
        <end position="333"/>
    </location>
</feature>
<accession>U3GWW0</accession>
<dbReference type="Proteomes" id="UP000016943">
    <property type="component" value="Chromosome"/>
</dbReference>
<dbReference type="eggNOG" id="COG1230">
    <property type="taxonomic scope" value="Bacteria"/>
</dbReference>
<dbReference type="Pfam" id="PF01545">
    <property type="entry name" value="Cation_efflux"/>
    <property type="match status" value="1"/>
</dbReference>
<evidence type="ECO:0000259" key="11">
    <source>
        <dbReference type="Pfam" id="PF16916"/>
    </source>
</evidence>
<dbReference type="GO" id="GO:0005886">
    <property type="term" value="C:plasma membrane"/>
    <property type="evidence" value="ECO:0007669"/>
    <property type="project" value="TreeGrafter"/>
</dbReference>
<dbReference type="PANTHER" id="PTHR11562:SF17">
    <property type="entry name" value="RE54080P-RELATED"/>
    <property type="match status" value="1"/>
</dbReference>
<sequence length="358" mass="37975">MHRDNSQRREHAHGHDHAHEHHHGHHHVHDHDHGHDHVHGHTHAPDSVKALVGVIILTTTIFAAEVIGGFLSGSLSLLADAAHMLSDSAGLIMALVAAIIGRREANNKATFGYKRVEVLTAAINAAAVGAIGLWIIVEAVMKLFRRVEGQPIDTGLMLIVALIGLVANGASALILARGSHDSLNMRGAYLHVLSDLAGSVAVIIAGLIIRYTGFHYADAIASIIIAIIILPRTKKLLDDAVRVLLEHAPAGIDVDEVQCTVLAIDGVISVHDLHVWSLDGAKALVSCHLVVNADADGSPECVLKNHVNQCAVLDEAERRLGELGISHTTIQIEGAQHLGHEHDANDCGATAASAPSKH</sequence>
<feature type="transmembrane region" description="Helical" evidence="9">
    <location>
        <begin position="81"/>
        <end position="100"/>
    </location>
</feature>
<dbReference type="KEGG" id="caz:CARG_04055"/>
<proteinExistence type="inferred from homology"/>
<dbReference type="InterPro" id="IPR002524">
    <property type="entry name" value="Cation_efflux"/>
</dbReference>
<evidence type="ECO:0000313" key="12">
    <source>
        <dbReference type="EMBL" id="AGU14958.1"/>
    </source>
</evidence>
<feature type="transmembrane region" description="Helical" evidence="9">
    <location>
        <begin position="214"/>
        <end position="230"/>
    </location>
</feature>
<evidence type="ECO:0000256" key="2">
    <source>
        <dbReference type="ARBA" id="ARBA00008873"/>
    </source>
</evidence>
<dbReference type="STRING" id="1348662.CARG_04055"/>
<feature type="region of interest" description="Disordered" evidence="8">
    <location>
        <begin position="1"/>
        <end position="43"/>
    </location>
</feature>
<evidence type="ECO:0000256" key="9">
    <source>
        <dbReference type="SAM" id="Phobius"/>
    </source>
</evidence>
<dbReference type="NCBIfam" id="TIGR01297">
    <property type="entry name" value="CDF"/>
    <property type="match status" value="1"/>
</dbReference>
<evidence type="ECO:0000256" key="6">
    <source>
        <dbReference type="ARBA" id="ARBA00023065"/>
    </source>
</evidence>
<dbReference type="InterPro" id="IPR050681">
    <property type="entry name" value="CDF/SLC30A"/>
</dbReference>
<comment type="similarity">
    <text evidence="2">Belongs to the cation diffusion facilitator (CDF) transporter (TC 2.A.4) family. SLC30A subfamily.</text>
</comment>
<evidence type="ECO:0000256" key="7">
    <source>
        <dbReference type="ARBA" id="ARBA00023136"/>
    </source>
</evidence>
<dbReference type="InterPro" id="IPR027470">
    <property type="entry name" value="Cation_efflux_CTD"/>
</dbReference>
<keyword evidence="3" id="KW-0813">Transport</keyword>
<keyword evidence="7 9" id="KW-0472">Membrane</keyword>
<evidence type="ECO:0000256" key="5">
    <source>
        <dbReference type="ARBA" id="ARBA00022989"/>
    </source>
</evidence>
<dbReference type="SUPFAM" id="SSF161111">
    <property type="entry name" value="Cation efflux protein transmembrane domain-like"/>
    <property type="match status" value="1"/>
</dbReference>
<evidence type="ECO:0000313" key="13">
    <source>
        <dbReference type="Proteomes" id="UP000016943"/>
    </source>
</evidence>
<dbReference type="OrthoDB" id="9809646at2"/>
<feature type="domain" description="Cation efflux protein transmembrane" evidence="10">
    <location>
        <begin position="55"/>
        <end position="245"/>
    </location>
</feature>
<comment type="subcellular location">
    <subcellularLocation>
        <location evidence="1">Membrane</location>
        <topology evidence="1">Multi-pass membrane protein</topology>
    </subcellularLocation>
</comment>
<dbReference type="InterPro" id="IPR027469">
    <property type="entry name" value="Cation_efflux_TMD_sf"/>
</dbReference>
<evidence type="ECO:0000256" key="8">
    <source>
        <dbReference type="SAM" id="MobiDB-lite"/>
    </source>
</evidence>
<dbReference type="Pfam" id="PF16916">
    <property type="entry name" value="ZT_dimer"/>
    <property type="match status" value="1"/>
</dbReference>
<name>U3GWW0_9CORY</name>
<protein>
    <recommendedName>
        <fullName evidence="14">Cation transporter</fullName>
    </recommendedName>
</protein>
<keyword evidence="13" id="KW-1185">Reference proteome</keyword>
<keyword evidence="4 9" id="KW-0812">Transmembrane</keyword>
<evidence type="ECO:0008006" key="14">
    <source>
        <dbReference type="Google" id="ProtNLM"/>
    </source>
</evidence>
<dbReference type="GO" id="GO:0005385">
    <property type="term" value="F:zinc ion transmembrane transporter activity"/>
    <property type="evidence" value="ECO:0007669"/>
    <property type="project" value="TreeGrafter"/>
</dbReference>